<dbReference type="PANTHER" id="PTHR34598:SF3">
    <property type="entry name" value="OXIDOREDUCTASE AN1597"/>
    <property type="match status" value="1"/>
</dbReference>
<evidence type="ECO:0008006" key="5">
    <source>
        <dbReference type="Google" id="ProtNLM"/>
    </source>
</evidence>
<sequence>MSYQGKFRYLTRGSKPAPGKEAYLLPPLSEFGDVLTLPLTDMRPSLDLGDESPYKLSVHGFTARRHHSALHEAPYDRKSWNNEHLLREIYFPEVETLVQKVTGCKKVIVSAAVLRNELYSEGDAASTAQTEENGQTPDQNPGPDLFPPIVGNSKTDPICPAPKVHLDVSPKGARYHIRKYHREVAAAAEQVILAENRLLESGVQWDDLKDFYQGTEKGDDGVPRFALFSIWRPLKTVQRDPLALASCVTFPESDYVAVDQLEPMDHCIPPHLSRIIDPKKKPARDIPLREENGAYQTQGYLAHAPRDQEKKAHGWHFISEQQPSDVLIIQLFDNEMEAHARAPQERGGKPSNLGVGGTIHSAFELDGQDIYSEARESIEVRCAAFW</sequence>
<gene>
    <name evidence="3" type="ORF">BDV26DRAFT_269435</name>
</gene>
<feature type="compositionally biased region" description="Polar residues" evidence="2">
    <location>
        <begin position="126"/>
        <end position="139"/>
    </location>
</feature>
<organism evidence="3 4">
    <name type="scientific">Aspergillus bertholletiae</name>
    <dbReference type="NCBI Taxonomy" id="1226010"/>
    <lineage>
        <taxon>Eukaryota</taxon>
        <taxon>Fungi</taxon>
        <taxon>Dikarya</taxon>
        <taxon>Ascomycota</taxon>
        <taxon>Pezizomycotina</taxon>
        <taxon>Eurotiomycetes</taxon>
        <taxon>Eurotiomycetidae</taxon>
        <taxon>Eurotiales</taxon>
        <taxon>Aspergillaceae</taxon>
        <taxon>Aspergillus</taxon>
        <taxon>Aspergillus subgen. Circumdati</taxon>
    </lineage>
</organism>
<keyword evidence="4" id="KW-1185">Reference proteome</keyword>
<dbReference type="InterPro" id="IPR044053">
    <property type="entry name" value="AsaB-like"/>
</dbReference>
<evidence type="ECO:0000313" key="3">
    <source>
        <dbReference type="EMBL" id="KAE8374733.1"/>
    </source>
</evidence>
<reference evidence="3 4" key="1">
    <citation type="submission" date="2019-04" db="EMBL/GenBank/DDBJ databases">
        <title>Friends and foes A comparative genomics studyof 23 Aspergillus species from section Flavi.</title>
        <authorList>
            <consortium name="DOE Joint Genome Institute"/>
            <person name="Kjaerbolling I."/>
            <person name="Vesth T."/>
            <person name="Frisvad J.C."/>
            <person name="Nybo J.L."/>
            <person name="Theobald S."/>
            <person name="Kildgaard S."/>
            <person name="Isbrandt T."/>
            <person name="Kuo A."/>
            <person name="Sato A."/>
            <person name="Lyhne E.K."/>
            <person name="Kogle M.E."/>
            <person name="Wiebenga A."/>
            <person name="Kun R.S."/>
            <person name="Lubbers R.J."/>
            <person name="Makela M.R."/>
            <person name="Barry K."/>
            <person name="Chovatia M."/>
            <person name="Clum A."/>
            <person name="Daum C."/>
            <person name="Haridas S."/>
            <person name="He G."/>
            <person name="LaButti K."/>
            <person name="Lipzen A."/>
            <person name="Mondo S."/>
            <person name="Riley R."/>
            <person name="Salamov A."/>
            <person name="Simmons B.A."/>
            <person name="Magnuson J.K."/>
            <person name="Henrissat B."/>
            <person name="Mortensen U.H."/>
            <person name="Larsen T.O."/>
            <person name="Devries R.P."/>
            <person name="Grigoriev I.V."/>
            <person name="Machida M."/>
            <person name="Baker S.E."/>
            <person name="Andersen M.R."/>
        </authorList>
    </citation>
    <scope>NUCLEOTIDE SEQUENCE [LARGE SCALE GENOMIC DNA]</scope>
    <source>
        <strain evidence="3 4">IBT 29228</strain>
    </source>
</reference>
<evidence type="ECO:0000256" key="1">
    <source>
        <dbReference type="ARBA" id="ARBA00023604"/>
    </source>
</evidence>
<dbReference type="AlphaFoldDB" id="A0A5N7AYE1"/>
<name>A0A5N7AYE1_9EURO</name>
<dbReference type="PANTHER" id="PTHR34598">
    <property type="entry name" value="BLL6449 PROTEIN"/>
    <property type="match status" value="1"/>
</dbReference>
<evidence type="ECO:0000256" key="2">
    <source>
        <dbReference type="SAM" id="MobiDB-lite"/>
    </source>
</evidence>
<dbReference type="GO" id="GO:0016491">
    <property type="term" value="F:oxidoreductase activity"/>
    <property type="evidence" value="ECO:0007669"/>
    <property type="project" value="InterPro"/>
</dbReference>
<dbReference type="OrthoDB" id="412788at2759"/>
<evidence type="ECO:0000313" key="4">
    <source>
        <dbReference type="Proteomes" id="UP000326198"/>
    </source>
</evidence>
<dbReference type="Proteomes" id="UP000326198">
    <property type="component" value="Unassembled WGS sequence"/>
</dbReference>
<feature type="region of interest" description="Disordered" evidence="2">
    <location>
        <begin position="123"/>
        <end position="152"/>
    </location>
</feature>
<comment type="similarity">
    <text evidence="1">Belongs to the asaB hydroxylase/desaturase family.</text>
</comment>
<accession>A0A5N7AYE1</accession>
<protein>
    <recommendedName>
        <fullName evidence="5">GA4 desaturase</fullName>
    </recommendedName>
</protein>
<dbReference type="NCBIfam" id="NF041278">
    <property type="entry name" value="CmcJ_NvfI_EfuI"/>
    <property type="match status" value="1"/>
</dbReference>
<proteinExistence type="inferred from homology"/>
<dbReference type="EMBL" id="ML736277">
    <property type="protein sequence ID" value="KAE8374733.1"/>
    <property type="molecule type" value="Genomic_DNA"/>
</dbReference>